<feature type="transmembrane region" description="Helical" evidence="2">
    <location>
        <begin position="100"/>
        <end position="119"/>
    </location>
</feature>
<dbReference type="Proteomes" id="UP001253637">
    <property type="component" value="Segment"/>
</dbReference>
<feature type="transmembrane region" description="Helical" evidence="2">
    <location>
        <begin position="69"/>
        <end position="88"/>
    </location>
</feature>
<evidence type="ECO:0000256" key="2">
    <source>
        <dbReference type="SAM" id="Phobius"/>
    </source>
</evidence>
<name>A0A811BQQ2_9VIRU</name>
<evidence type="ECO:0000313" key="3">
    <source>
        <dbReference type="EMBL" id="BCU03437.1"/>
    </source>
</evidence>
<keyword evidence="2" id="KW-1133">Transmembrane helix</keyword>
<dbReference type="EMBL" id="LC625835">
    <property type="protein sequence ID" value="BCU03437.1"/>
    <property type="molecule type" value="Genomic_DNA"/>
</dbReference>
<evidence type="ECO:0008006" key="5">
    <source>
        <dbReference type="Google" id="ProtNLM"/>
    </source>
</evidence>
<feature type="region of interest" description="Disordered" evidence="1">
    <location>
        <begin position="1"/>
        <end position="48"/>
    </location>
</feature>
<keyword evidence="2" id="KW-0472">Membrane</keyword>
<keyword evidence="2" id="KW-0812">Transmembrane</keyword>
<proteinExistence type="predicted"/>
<sequence>MGGRACAPEERSRAEGRAWSDRAPRRRRLQTRTRCEHTGRPRRPGRRIPSLSRVFFPCARCIFREVARLPGSFSFFFFFFLTVSLLFSSRPLFPFLSPRTLTSSFFCFFFSPFCARRLLDGKKTP</sequence>
<evidence type="ECO:0000256" key="1">
    <source>
        <dbReference type="SAM" id="MobiDB-lite"/>
    </source>
</evidence>
<feature type="compositionally biased region" description="Basic and acidic residues" evidence="1">
    <location>
        <begin position="7"/>
        <end position="23"/>
    </location>
</feature>
<evidence type="ECO:0000313" key="4">
    <source>
        <dbReference type="Proteomes" id="UP001253637"/>
    </source>
</evidence>
<organism evidence="3 4">
    <name type="scientific">Pandoravirus japonicus</name>
    <dbReference type="NCBI Taxonomy" id="2823154"/>
    <lineage>
        <taxon>Viruses</taxon>
        <taxon>Pandoravirus</taxon>
    </lineage>
</organism>
<protein>
    <recommendedName>
        <fullName evidence="5">Transmembrane protein</fullName>
    </recommendedName>
</protein>
<reference evidence="3" key="1">
    <citation type="submission" date="2021-04" db="EMBL/GenBank/DDBJ databases">
        <title>Draft Genome Sequence of Pandoravirus japonicus, Isolated from the Sabaishi River of Niigata, Japan.</title>
        <authorList>
            <person name="Hosokawa N."/>
            <person name="Takahashi H."/>
            <person name="Aoki K."/>
            <person name="Takemura M."/>
        </authorList>
    </citation>
    <scope>NUCLEOTIDE SEQUENCE</scope>
</reference>
<accession>A0A811BQQ2</accession>